<dbReference type="EMBL" id="JAVDVI010000029">
    <property type="protein sequence ID" value="MDR6969667.1"/>
    <property type="molecule type" value="Genomic_DNA"/>
</dbReference>
<sequence length="500" mass="56562">MGDIVIRILEGLAESSQSKYIFLSELINRKARNKTSLLSNLFYKIDGENFVTFVKFLWRIWKESTFIFPDPATNPIYSNTDGSLFLPYQSEKTIGFYFTSLKVVEKTNTALAVTYETGKYETYIGKDPGGAMTTKSRKVTETESYHPYYPIYLVKTDQQDFLFDDLKHETLVPAFVLYANELKTFWSNVVTTGEYTVDILTTLSGVGNIAKFRHLAKIATKAQKLSFVSKTGKAIATAKSTVVATAAVVEISSGTINILLKLTGFKDTQIGKALNEFLFYMELLSLGGELTAAIHNGIRKNAKEILKHEDDLRKTAKNAEEAKQIDEVIDELRKNADNRFKQLNSIADPVADILGAAYKSHPERLNEIINILNSKKVEIIYKETETLGYSPGLSKGNPGQIHIHKEASISGWEHEFTHFLDDEAEGFLGMESLFDLNYRVTTELNAYTKEIDFVKNLKGDNSKVIEQLKVNFKNELEFLARKTVITDKNILNRINEFNKY</sequence>
<gene>
    <name evidence="1" type="ORF">J2X31_003701</name>
</gene>
<dbReference type="GO" id="GO:0003677">
    <property type="term" value="F:DNA binding"/>
    <property type="evidence" value="ECO:0007669"/>
    <property type="project" value="UniProtKB-KW"/>
</dbReference>
<organism evidence="1 2">
    <name type="scientific">Flavobacterium arsenatis</name>
    <dbReference type="NCBI Taxonomy" id="1484332"/>
    <lineage>
        <taxon>Bacteria</taxon>
        <taxon>Pseudomonadati</taxon>
        <taxon>Bacteroidota</taxon>
        <taxon>Flavobacteriia</taxon>
        <taxon>Flavobacteriales</taxon>
        <taxon>Flavobacteriaceae</taxon>
        <taxon>Flavobacterium</taxon>
    </lineage>
</organism>
<name>A0ABU1TUV9_9FLAO</name>
<keyword evidence="1" id="KW-0238">DNA-binding</keyword>
<comment type="caution">
    <text evidence="1">The sequence shown here is derived from an EMBL/GenBank/DDBJ whole genome shotgun (WGS) entry which is preliminary data.</text>
</comment>
<proteinExistence type="predicted"/>
<keyword evidence="2" id="KW-1185">Reference proteome</keyword>
<evidence type="ECO:0000313" key="2">
    <source>
        <dbReference type="Proteomes" id="UP001255185"/>
    </source>
</evidence>
<reference evidence="1 2" key="1">
    <citation type="submission" date="2023-07" db="EMBL/GenBank/DDBJ databases">
        <title>Sorghum-associated microbial communities from plants grown in Nebraska, USA.</title>
        <authorList>
            <person name="Schachtman D."/>
        </authorList>
    </citation>
    <scope>NUCLEOTIDE SEQUENCE [LARGE SCALE GENOMIC DNA]</scope>
    <source>
        <strain evidence="1 2">3773</strain>
    </source>
</reference>
<protein>
    <submittedName>
        <fullName evidence="1">DNA-binding protein YlxM (UPF0122 family)</fullName>
    </submittedName>
</protein>
<dbReference type="Proteomes" id="UP001255185">
    <property type="component" value="Unassembled WGS sequence"/>
</dbReference>
<accession>A0ABU1TUV9</accession>
<evidence type="ECO:0000313" key="1">
    <source>
        <dbReference type="EMBL" id="MDR6969667.1"/>
    </source>
</evidence>